<dbReference type="InterPro" id="IPR036582">
    <property type="entry name" value="Mao_N_sf"/>
</dbReference>
<gene>
    <name evidence="3" type="ORF">HMPREF3229_00413</name>
</gene>
<feature type="signal peptide" evidence="1">
    <location>
        <begin position="1"/>
        <end position="23"/>
    </location>
</feature>
<protein>
    <submittedName>
        <fullName evidence="3">Copper amine oxidase domain protein</fullName>
    </submittedName>
</protein>
<dbReference type="RefSeq" id="WP_060799707.1">
    <property type="nucleotide sequence ID" value="NZ_KQ957090.1"/>
</dbReference>
<reference evidence="3 4" key="1">
    <citation type="submission" date="2016-01" db="EMBL/GenBank/DDBJ databases">
        <authorList>
            <person name="Oliw E.H."/>
        </authorList>
    </citation>
    <scope>NUCLEOTIDE SEQUENCE [LARGE SCALE GENOMIC DNA]</scope>
    <source>
        <strain evidence="3 4">CMW7756A</strain>
    </source>
</reference>
<feature type="domain" description="Copper amine oxidase-like N-terminal" evidence="2">
    <location>
        <begin position="32"/>
        <end position="137"/>
    </location>
</feature>
<comment type="caution">
    <text evidence="3">The sequence shown here is derived from an EMBL/GenBank/DDBJ whole genome shotgun (WGS) entry which is preliminary data.</text>
</comment>
<dbReference type="EMBL" id="LRQE01000012">
    <property type="protein sequence ID" value="KXA31426.1"/>
    <property type="molecule type" value="Genomic_DNA"/>
</dbReference>
<name>A0A133PRJ2_9FIRM</name>
<evidence type="ECO:0000313" key="3">
    <source>
        <dbReference type="EMBL" id="KXA31426.1"/>
    </source>
</evidence>
<dbReference type="Gene3D" id="3.30.457.10">
    <property type="entry name" value="Copper amine oxidase-like, N-terminal domain"/>
    <property type="match status" value="2"/>
</dbReference>
<dbReference type="InterPro" id="IPR012854">
    <property type="entry name" value="Cu_amine_oxidase-like_N"/>
</dbReference>
<sequence>MKKFKSVLFSLVLMIFVTSNVFAGRSPLIEYNGKIIKSDVAPYIQNERTMIPIRFISETLGYKVTWDNDKREVGISGKDTEISLKIDSTKAKVNGKELKLDAPASIKKDRTFVPLRFVAENLKAEVKWDNKNFKVIINDNKEKASSIIDLSSDEDKYVKEISSLQGELNKSIKDLKLSFFDNAAKLSDTDLTNAYERADREIRSTVDKIKALNVPEKFKSSHQYTLSASEKALEILPGLKNSIINKDEKVAKAFIMELNDFQVKMQEATDSFKAALKGEDYKAQKDIEVYKDLKEKQNSTSNLLQDKTFKNIIKNL</sequence>
<dbReference type="Proteomes" id="UP000070174">
    <property type="component" value="Unassembled WGS sequence"/>
</dbReference>
<evidence type="ECO:0000313" key="4">
    <source>
        <dbReference type="Proteomes" id="UP000070174"/>
    </source>
</evidence>
<dbReference type="SUPFAM" id="SSF55383">
    <property type="entry name" value="Copper amine oxidase, domain N"/>
    <property type="match status" value="2"/>
</dbReference>
<proteinExistence type="predicted"/>
<dbReference type="Pfam" id="PF07833">
    <property type="entry name" value="Cu_amine_oxidN1"/>
    <property type="match status" value="1"/>
</dbReference>
<evidence type="ECO:0000256" key="1">
    <source>
        <dbReference type="SAM" id="SignalP"/>
    </source>
</evidence>
<organism evidence="3">
    <name type="scientific">Peptoniphilus harei</name>
    <dbReference type="NCBI Taxonomy" id="54005"/>
    <lineage>
        <taxon>Bacteria</taxon>
        <taxon>Bacillati</taxon>
        <taxon>Bacillota</taxon>
        <taxon>Tissierellia</taxon>
        <taxon>Tissierellales</taxon>
        <taxon>Peptoniphilaceae</taxon>
        <taxon>Peptoniphilus</taxon>
    </lineage>
</organism>
<keyword evidence="1" id="KW-0732">Signal</keyword>
<evidence type="ECO:0000259" key="2">
    <source>
        <dbReference type="Pfam" id="PF07833"/>
    </source>
</evidence>
<feature type="chain" id="PRO_5007458386" evidence="1">
    <location>
        <begin position="24"/>
        <end position="316"/>
    </location>
</feature>
<accession>A0A133PRJ2</accession>
<dbReference type="AlphaFoldDB" id="A0A133PRJ2"/>
<dbReference type="PATRIC" id="fig|54005.3.peg.408"/>